<evidence type="ECO:0000313" key="2">
    <source>
        <dbReference type="EMBL" id="AQT70321.1"/>
    </source>
</evidence>
<evidence type="ECO:0000313" key="3">
    <source>
        <dbReference type="Proteomes" id="UP000189674"/>
    </source>
</evidence>
<dbReference type="AlphaFoldDB" id="A0A1U9NQW3"/>
<feature type="domain" description="Carbohydrate-binding" evidence="1">
    <location>
        <begin position="42"/>
        <end position="220"/>
    </location>
</feature>
<dbReference type="KEGG" id="alus:STSP2_03527"/>
<dbReference type="InterPro" id="IPR010502">
    <property type="entry name" value="Carb-bd_dom_fam9"/>
</dbReference>
<name>A0A1U9NQW3_9BACT</name>
<accession>A0A1U9NQW3</accession>
<dbReference type="Gene3D" id="2.60.40.1190">
    <property type="match status" value="1"/>
</dbReference>
<dbReference type="GO" id="GO:0016052">
    <property type="term" value="P:carbohydrate catabolic process"/>
    <property type="evidence" value="ECO:0007669"/>
    <property type="project" value="InterPro"/>
</dbReference>
<keyword evidence="3" id="KW-1185">Reference proteome</keyword>
<dbReference type="GO" id="GO:0030246">
    <property type="term" value="F:carbohydrate binding"/>
    <property type="evidence" value="ECO:0007669"/>
    <property type="project" value="InterPro"/>
</dbReference>
<organism evidence="2 3">
    <name type="scientific">Anaerohalosphaera lusitana</name>
    <dbReference type="NCBI Taxonomy" id="1936003"/>
    <lineage>
        <taxon>Bacteria</taxon>
        <taxon>Pseudomonadati</taxon>
        <taxon>Planctomycetota</taxon>
        <taxon>Phycisphaerae</taxon>
        <taxon>Sedimentisphaerales</taxon>
        <taxon>Anaerohalosphaeraceae</taxon>
        <taxon>Anaerohalosphaera</taxon>
    </lineage>
</organism>
<dbReference type="SUPFAM" id="SSF49344">
    <property type="entry name" value="CBD9-like"/>
    <property type="match status" value="1"/>
</dbReference>
<evidence type="ECO:0000259" key="1">
    <source>
        <dbReference type="Pfam" id="PF16011"/>
    </source>
</evidence>
<dbReference type="OrthoDB" id="9801646at2"/>
<reference evidence="3" key="1">
    <citation type="submission" date="2017-02" db="EMBL/GenBank/DDBJ databases">
        <title>Comparative genomics and description of representatives of a novel lineage of planctomycetes thriving in anoxic sediments.</title>
        <authorList>
            <person name="Spring S."/>
            <person name="Bunk B."/>
            <person name="Sproer C."/>
        </authorList>
    </citation>
    <scope>NUCLEOTIDE SEQUENCE [LARGE SCALE GENOMIC DNA]</scope>
    <source>
        <strain evidence="3">ST-NAGAB-D1</strain>
    </source>
</reference>
<dbReference type="RefSeq" id="WP_146663918.1">
    <property type="nucleotide sequence ID" value="NZ_CP019791.1"/>
</dbReference>
<gene>
    <name evidence="2" type="ORF">STSP2_03527</name>
</gene>
<dbReference type="GO" id="GO:0004553">
    <property type="term" value="F:hydrolase activity, hydrolyzing O-glycosyl compounds"/>
    <property type="evidence" value="ECO:0007669"/>
    <property type="project" value="InterPro"/>
</dbReference>
<dbReference type="Proteomes" id="UP000189674">
    <property type="component" value="Chromosome"/>
</dbReference>
<protein>
    <recommendedName>
        <fullName evidence="1">Carbohydrate-binding domain-containing protein</fullName>
    </recommendedName>
</protein>
<dbReference type="STRING" id="1936003.STSP2_03527"/>
<sequence length="221" mass="25516">MKRYVVKRVSERPGLCGEWDKGLWGGVEAAEIDSWLGGEDRDRPCARVKAVYDEGAIYVNFRVEDKYVRAVARGYHGPVWEDSCVEFFFTPGEDVSEGYFNVETNCGGTMLFNRQKERGVENVAVGEADCDKVEIYHSLDKIIEPEIKEEVVWSLQYRLPFEVVRKYAPSFDEPGEGVKWRANFYKCGDETSRPHFMTWNPIVVEEPDFHRPEFFGELVFG</sequence>
<dbReference type="EMBL" id="CP019791">
    <property type="protein sequence ID" value="AQT70321.1"/>
    <property type="molecule type" value="Genomic_DNA"/>
</dbReference>
<dbReference type="CDD" id="cd09620">
    <property type="entry name" value="CBM9_like_3"/>
    <property type="match status" value="1"/>
</dbReference>
<proteinExistence type="predicted"/>
<dbReference type="Pfam" id="PF16011">
    <property type="entry name" value="CBM9_2"/>
    <property type="match status" value="1"/>
</dbReference>